<dbReference type="OrthoDB" id="2362063at2759"/>
<protein>
    <submittedName>
        <fullName evidence="1">17177_t:CDS:1</fullName>
    </submittedName>
</protein>
<organism evidence="1 2">
    <name type="scientific">Cetraspora pellucida</name>
    <dbReference type="NCBI Taxonomy" id="1433469"/>
    <lineage>
        <taxon>Eukaryota</taxon>
        <taxon>Fungi</taxon>
        <taxon>Fungi incertae sedis</taxon>
        <taxon>Mucoromycota</taxon>
        <taxon>Glomeromycotina</taxon>
        <taxon>Glomeromycetes</taxon>
        <taxon>Diversisporales</taxon>
        <taxon>Gigasporaceae</taxon>
        <taxon>Cetraspora</taxon>
    </lineage>
</organism>
<sequence length="191" mass="22132">MPKCFSCNKTFKNWQALGNQIRKHHDNSESNKGQNLDVSLFNYTNFSQSHESVKEQNIKFFNYANDFYSSNTSNNESIVSDTSDSYSNISNNESAVSDLLDITNTDINEFAEYNNLIARKWKGLEDIYQEFPSEEYAEFMNIITCFHVQDPLANAFIRFFNKYSNHNDYLLPSSSLTGWVFIKNLNLPNFG</sequence>
<reference evidence="1" key="1">
    <citation type="submission" date="2021-06" db="EMBL/GenBank/DDBJ databases">
        <authorList>
            <person name="Kallberg Y."/>
            <person name="Tangrot J."/>
            <person name="Rosling A."/>
        </authorList>
    </citation>
    <scope>NUCLEOTIDE SEQUENCE</scope>
    <source>
        <strain evidence="1">FL966</strain>
    </source>
</reference>
<evidence type="ECO:0000313" key="2">
    <source>
        <dbReference type="Proteomes" id="UP000789759"/>
    </source>
</evidence>
<dbReference type="AlphaFoldDB" id="A0A9N9EB75"/>
<gene>
    <name evidence="1" type="ORF">CPELLU_LOCUS10301</name>
</gene>
<dbReference type="EMBL" id="CAJVQA010008429">
    <property type="protein sequence ID" value="CAG8671540.1"/>
    <property type="molecule type" value="Genomic_DNA"/>
</dbReference>
<evidence type="ECO:0000313" key="1">
    <source>
        <dbReference type="EMBL" id="CAG8671540.1"/>
    </source>
</evidence>
<accession>A0A9N9EB75</accession>
<proteinExistence type="predicted"/>
<name>A0A9N9EB75_9GLOM</name>
<dbReference type="Proteomes" id="UP000789759">
    <property type="component" value="Unassembled WGS sequence"/>
</dbReference>
<keyword evidence="2" id="KW-1185">Reference proteome</keyword>
<comment type="caution">
    <text evidence="1">The sequence shown here is derived from an EMBL/GenBank/DDBJ whole genome shotgun (WGS) entry which is preliminary data.</text>
</comment>